<evidence type="ECO:0000259" key="1">
    <source>
        <dbReference type="PROSITE" id="PS50011"/>
    </source>
</evidence>
<protein>
    <submittedName>
        <fullName evidence="2">Kinase-like domain-containing protein</fullName>
    </submittedName>
</protein>
<dbReference type="PROSITE" id="PS50011">
    <property type="entry name" value="PROTEIN_KINASE_DOM"/>
    <property type="match status" value="1"/>
</dbReference>
<dbReference type="GO" id="GO:0007165">
    <property type="term" value="P:signal transduction"/>
    <property type="evidence" value="ECO:0007669"/>
    <property type="project" value="TreeGrafter"/>
</dbReference>
<proteinExistence type="predicted"/>
<dbReference type="AlphaFoldDB" id="A0A8K0WX97"/>
<dbReference type="InterPro" id="IPR050167">
    <property type="entry name" value="Ser_Thr_protein_kinase"/>
</dbReference>
<dbReference type="GO" id="GO:0004672">
    <property type="term" value="F:protein kinase activity"/>
    <property type="evidence" value="ECO:0007669"/>
    <property type="project" value="InterPro"/>
</dbReference>
<dbReference type="GO" id="GO:0005737">
    <property type="term" value="C:cytoplasm"/>
    <property type="evidence" value="ECO:0007669"/>
    <property type="project" value="TreeGrafter"/>
</dbReference>
<feature type="domain" description="Protein kinase" evidence="1">
    <location>
        <begin position="41"/>
        <end position="283"/>
    </location>
</feature>
<dbReference type="Proteomes" id="UP000813444">
    <property type="component" value="Unassembled WGS sequence"/>
</dbReference>
<keyword evidence="2" id="KW-0418">Kinase</keyword>
<dbReference type="PANTHER" id="PTHR23257">
    <property type="entry name" value="SERINE-THREONINE PROTEIN KINASE"/>
    <property type="match status" value="1"/>
</dbReference>
<dbReference type="GO" id="GO:0005524">
    <property type="term" value="F:ATP binding"/>
    <property type="evidence" value="ECO:0007669"/>
    <property type="project" value="InterPro"/>
</dbReference>
<keyword evidence="3" id="KW-1185">Reference proteome</keyword>
<name>A0A8K0WX97_9HYPO</name>
<comment type="caution">
    <text evidence="2">The sequence shown here is derived from an EMBL/GenBank/DDBJ whole genome shotgun (WGS) entry which is preliminary data.</text>
</comment>
<dbReference type="PANTHER" id="PTHR23257:SF963">
    <property type="entry name" value="AT08303P"/>
    <property type="match status" value="1"/>
</dbReference>
<dbReference type="EMBL" id="JAGPNK010000001">
    <property type="protein sequence ID" value="KAH7329488.1"/>
    <property type="molecule type" value="Genomic_DNA"/>
</dbReference>
<dbReference type="SMART" id="SM00220">
    <property type="entry name" value="S_TKc"/>
    <property type="match status" value="1"/>
</dbReference>
<dbReference type="PROSITE" id="PS00108">
    <property type="entry name" value="PROTEIN_KINASE_ST"/>
    <property type="match status" value="1"/>
</dbReference>
<dbReference type="Gene3D" id="1.10.510.10">
    <property type="entry name" value="Transferase(Phosphotransferase) domain 1"/>
    <property type="match status" value="1"/>
</dbReference>
<gene>
    <name evidence="2" type="ORF">B0I35DRAFT_404707</name>
</gene>
<evidence type="ECO:0000313" key="2">
    <source>
        <dbReference type="EMBL" id="KAH7329488.1"/>
    </source>
</evidence>
<accession>A0A8K0WX97</accession>
<dbReference type="OrthoDB" id="4062651at2759"/>
<dbReference type="CDD" id="cd00180">
    <property type="entry name" value="PKc"/>
    <property type="match status" value="1"/>
</dbReference>
<dbReference type="Pfam" id="PF00069">
    <property type="entry name" value="Pkinase"/>
    <property type="match status" value="1"/>
</dbReference>
<organism evidence="2 3">
    <name type="scientific">Stachybotrys elegans</name>
    <dbReference type="NCBI Taxonomy" id="80388"/>
    <lineage>
        <taxon>Eukaryota</taxon>
        <taxon>Fungi</taxon>
        <taxon>Dikarya</taxon>
        <taxon>Ascomycota</taxon>
        <taxon>Pezizomycotina</taxon>
        <taxon>Sordariomycetes</taxon>
        <taxon>Hypocreomycetidae</taxon>
        <taxon>Hypocreales</taxon>
        <taxon>Stachybotryaceae</taxon>
        <taxon>Stachybotrys</taxon>
    </lineage>
</organism>
<reference evidence="2" key="1">
    <citation type="journal article" date="2021" name="Nat. Commun.">
        <title>Genetic determinants of endophytism in the Arabidopsis root mycobiome.</title>
        <authorList>
            <person name="Mesny F."/>
            <person name="Miyauchi S."/>
            <person name="Thiergart T."/>
            <person name="Pickel B."/>
            <person name="Atanasova L."/>
            <person name="Karlsson M."/>
            <person name="Huettel B."/>
            <person name="Barry K.W."/>
            <person name="Haridas S."/>
            <person name="Chen C."/>
            <person name="Bauer D."/>
            <person name="Andreopoulos W."/>
            <person name="Pangilinan J."/>
            <person name="LaButti K."/>
            <person name="Riley R."/>
            <person name="Lipzen A."/>
            <person name="Clum A."/>
            <person name="Drula E."/>
            <person name="Henrissat B."/>
            <person name="Kohler A."/>
            <person name="Grigoriev I.V."/>
            <person name="Martin F.M."/>
            <person name="Hacquard S."/>
        </authorList>
    </citation>
    <scope>NUCLEOTIDE SEQUENCE</scope>
    <source>
        <strain evidence="2">MPI-CAGE-CH-0235</strain>
    </source>
</reference>
<sequence>MPNYAHADFIDVLRAADQYGIPSLSLQHIGISDSDGDDKFARQVHPLGSGLTSQVIQHTTGPEAKDAVPVGTIVALKLFTMQAEKQHQPPKESSRAIFRLILREMEAFCHPMLSSHPNIVQLLFVGWQINNPFPILAMEMGVYGSLDHAIRKPGPGLTTAQKKHVSADIALGLHAIHEAGFVHGDLKPDNVILMPHQAHDRQLIAKIMDFGGSSKKSKGSKSSPAHITRLWCAPEVLNHDPDVDWEKADVYSFGLIFASIWGRWSIGGPEISHVLGPKKCAQD</sequence>
<dbReference type="InterPro" id="IPR000719">
    <property type="entry name" value="Prot_kinase_dom"/>
</dbReference>
<dbReference type="InterPro" id="IPR008271">
    <property type="entry name" value="Ser/Thr_kinase_AS"/>
</dbReference>
<evidence type="ECO:0000313" key="3">
    <source>
        <dbReference type="Proteomes" id="UP000813444"/>
    </source>
</evidence>
<keyword evidence="2" id="KW-0808">Transferase</keyword>
<dbReference type="SUPFAM" id="SSF56112">
    <property type="entry name" value="Protein kinase-like (PK-like)"/>
    <property type="match status" value="1"/>
</dbReference>
<dbReference type="InterPro" id="IPR011009">
    <property type="entry name" value="Kinase-like_dom_sf"/>
</dbReference>